<dbReference type="EMBL" id="UYRT01080620">
    <property type="protein sequence ID" value="VDN23087.1"/>
    <property type="molecule type" value="Genomic_DNA"/>
</dbReference>
<dbReference type="Proteomes" id="UP000271098">
    <property type="component" value="Unassembled WGS sequence"/>
</dbReference>
<gene>
    <name evidence="1" type="ORF">GPUH_LOCUS13836</name>
</gene>
<dbReference type="AlphaFoldDB" id="A0A183DYP5"/>
<protein>
    <submittedName>
        <fullName evidence="3">3-methyladenine DNA glycosidase</fullName>
    </submittedName>
</protein>
<reference evidence="3" key="1">
    <citation type="submission" date="2016-06" db="UniProtKB">
        <authorList>
            <consortium name="WormBaseParasite"/>
        </authorList>
    </citation>
    <scope>IDENTIFICATION</scope>
</reference>
<sequence>MSTEDLCSLLMDSGLSMVECRWQGVKLEESSSVDYRGESEIKRFGPLSHIRLNSTLRLDLVSVTVASVGMGIVKAQGEKIITERIVNGMMKQFRKRSAEISGMKILNEATSVNECDHFAGV</sequence>
<evidence type="ECO:0000313" key="2">
    <source>
        <dbReference type="Proteomes" id="UP000271098"/>
    </source>
</evidence>
<name>A0A183DYP5_9BILA</name>
<dbReference type="WBParaSite" id="GPUH_0001385101-mRNA-1">
    <property type="protein sequence ID" value="GPUH_0001385101-mRNA-1"/>
    <property type="gene ID" value="GPUH_0001385101"/>
</dbReference>
<proteinExistence type="predicted"/>
<organism evidence="3">
    <name type="scientific">Gongylonema pulchrum</name>
    <dbReference type="NCBI Taxonomy" id="637853"/>
    <lineage>
        <taxon>Eukaryota</taxon>
        <taxon>Metazoa</taxon>
        <taxon>Ecdysozoa</taxon>
        <taxon>Nematoda</taxon>
        <taxon>Chromadorea</taxon>
        <taxon>Rhabditida</taxon>
        <taxon>Spirurina</taxon>
        <taxon>Spiruromorpha</taxon>
        <taxon>Spiruroidea</taxon>
        <taxon>Gongylonematidae</taxon>
        <taxon>Gongylonema</taxon>
    </lineage>
</organism>
<keyword evidence="2" id="KW-1185">Reference proteome</keyword>
<evidence type="ECO:0000313" key="1">
    <source>
        <dbReference type="EMBL" id="VDN23087.1"/>
    </source>
</evidence>
<reference evidence="1 2" key="2">
    <citation type="submission" date="2018-11" db="EMBL/GenBank/DDBJ databases">
        <authorList>
            <consortium name="Pathogen Informatics"/>
        </authorList>
    </citation>
    <scope>NUCLEOTIDE SEQUENCE [LARGE SCALE GENOMIC DNA]</scope>
</reference>
<evidence type="ECO:0000313" key="3">
    <source>
        <dbReference type="WBParaSite" id="GPUH_0001385101-mRNA-1"/>
    </source>
</evidence>
<accession>A0A183DYP5</accession>